<comment type="caution">
    <text evidence="1">The sequence shown here is derived from an EMBL/GenBank/DDBJ whole genome shotgun (WGS) entry which is preliminary data.</text>
</comment>
<sequence length="171" mass="18564">MTPDELGDTLARLVWENFTDFIAEGDAEVSLGHLGVPTEDGVPVAHAAEEALIFLMWAHTRGTQLAFVGRAPEGLLRQGLDSMHRAIFEDMEGNGTPRSQLPFFEQRVGARYHEYHQAAAGGDHLLGQAVVRHLCGDDDPHDELGTAVTLRAVAVANPLKDFLDEVDLVAA</sequence>
<dbReference type="RefSeq" id="WP_405278404.1">
    <property type="nucleotide sequence ID" value="NZ_CP144380.1"/>
</dbReference>
<dbReference type="EMBL" id="JBBHLI010000001">
    <property type="protein sequence ID" value="MEK9499649.1"/>
    <property type="molecule type" value="Genomic_DNA"/>
</dbReference>
<proteinExistence type="predicted"/>
<accession>A0ABU9E4J2</accession>
<gene>
    <name evidence="1" type="ORF">WI372_01465</name>
</gene>
<reference evidence="1 2" key="1">
    <citation type="submission" date="2024-02" db="EMBL/GenBank/DDBJ databases">
        <title>A novel Gemmatimonadota bacterium.</title>
        <authorList>
            <person name="Du Z.-J."/>
            <person name="Ye Y.-Q."/>
        </authorList>
    </citation>
    <scope>NUCLEOTIDE SEQUENCE [LARGE SCALE GENOMIC DNA]</scope>
    <source>
        <strain evidence="1 2">DH-20</strain>
    </source>
</reference>
<keyword evidence="2" id="KW-1185">Reference proteome</keyword>
<protein>
    <submittedName>
        <fullName evidence="1">Uncharacterized protein</fullName>
    </submittedName>
</protein>
<evidence type="ECO:0000313" key="2">
    <source>
        <dbReference type="Proteomes" id="UP001484239"/>
    </source>
</evidence>
<organism evidence="1 2">
    <name type="scientific">Gaopeijia maritima</name>
    <dbReference type="NCBI Taxonomy" id="3119007"/>
    <lineage>
        <taxon>Bacteria</taxon>
        <taxon>Pseudomonadati</taxon>
        <taxon>Gemmatimonadota</taxon>
        <taxon>Longimicrobiia</taxon>
        <taxon>Gaopeijiales</taxon>
        <taxon>Gaopeijiaceae</taxon>
        <taxon>Gaopeijia</taxon>
    </lineage>
</organism>
<evidence type="ECO:0000313" key="1">
    <source>
        <dbReference type="EMBL" id="MEK9499649.1"/>
    </source>
</evidence>
<dbReference type="Proteomes" id="UP001484239">
    <property type="component" value="Unassembled WGS sequence"/>
</dbReference>
<name>A0ABU9E4J2_9BACT</name>